<feature type="compositionally biased region" description="Basic residues" evidence="13">
    <location>
        <begin position="32"/>
        <end position="44"/>
    </location>
</feature>
<dbReference type="Gene3D" id="1.20.1280.270">
    <property type="match status" value="1"/>
</dbReference>
<dbReference type="Gene3D" id="2.60.120.650">
    <property type="entry name" value="Cupin"/>
    <property type="match status" value="1"/>
</dbReference>
<evidence type="ECO:0000256" key="13">
    <source>
        <dbReference type="SAM" id="MobiDB-lite"/>
    </source>
</evidence>
<sequence length="448" mass="50671">MDSTESAATRVTPARGCAASASAAPRAVSGRRSTKKINSAKRRTRSELDLARGDWTKHGYAYADGAANTNDADARFTANIERISVKTVTREAFIERFEKTRTPCVITDAMEDWGCYRAGSTRRWTIDALAERFRDVKFKVGTDDDGYPVKLKMKYIKEYVNDPVHLHDDSPMYAFDGSVFDKPETKSLLEDFSIPEYFEEDLFKHVGRKRRPPYRWVVFGPPRSGSSVHVDPLATSAWNALISGRKRWALYPPRSVTRAQIKPRGIGLDGESVTWFNKMYPRTRTEEWRRQGLPPPIDVIQYPGEIMFVPDGWWHAVLNLDHTMAVTQNFATTARFDAVWRITRRARPKMSAKWLQKLRLTRPDLGEVADAQPRRGPESAGEQTTSTSSSSEGSSDTEQEQTEVAKKEREVFESAGMTKKTRSSDAIVAELAQEKMRAAAERDDAMEV</sequence>
<dbReference type="AlphaFoldDB" id="A0A096PA26"/>
<protein>
    <submittedName>
        <fullName evidence="15">JmjC domain</fullName>
    </submittedName>
</protein>
<dbReference type="GeneID" id="9838353"/>
<name>A0A096PA26_OSTTA</name>
<evidence type="ECO:0000256" key="12">
    <source>
        <dbReference type="ARBA" id="ARBA00038068"/>
    </source>
</evidence>
<keyword evidence="10" id="KW-0804">Transcription</keyword>
<dbReference type="FunCoup" id="A0A096PA26">
    <property type="interactions" value="1571"/>
</dbReference>
<dbReference type="GO" id="GO:0005634">
    <property type="term" value="C:nucleus"/>
    <property type="evidence" value="ECO:0007669"/>
    <property type="project" value="UniProtKB-SubCell"/>
</dbReference>
<dbReference type="Proteomes" id="UP000009170">
    <property type="component" value="Unassembled WGS sequence"/>
</dbReference>
<dbReference type="GO" id="GO:0033749">
    <property type="term" value="F:histone H4R3 demethylase activity"/>
    <property type="evidence" value="ECO:0007669"/>
    <property type="project" value="TreeGrafter"/>
</dbReference>
<evidence type="ECO:0000313" key="15">
    <source>
        <dbReference type="EMBL" id="CEG00777.1"/>
    </source>
</evidence>
<evidence type="ECO:0000256" key="8">
    <source>
        <dbReference type="ARBA" id="ARBA00023004"/>
    </source>
</evidence>
<dbReference type="SMART" id="SM00558">
    <property type="entry name" value="JmjC"/>
    <property type="match status" value="1"/>
</dbReference>
<comment type="cofactor">
    <cofactor evidence="1">
        <name>Fe(2+)</name>
        <dbReference type="ChEBI" id="CHEBI:29033"/>
    </cofactor>
</comment>
<keyword evidence="16" id="KW-1185">Reference proteome</keyword>
<reference evidence="15 16" key="2">
    <citation type="journal article" date="2014" name="BMC Genomics">
        <title>An improved genome of the model marine alga Ostreococcus tauri unfolds by assessing Illumina de novo assemblies.</title>
        <authorList>
            <person name="Blanc-Mathieu R."/>
            <person name="Verhelst B."/>
            <person name="Derelle E."/>
            <person name="Rombauts S."/>
            <person name="Bouget F.Y."/>
            <person name="Carre I."/>
            <person name="Chateau A."/>
            <person name="Eyre-Walker A."/>
            <person name="Grimsley N."/>
            <person name="Moreau H."/>
            <person name="Piegu B."/>
            <person name="Rivals E."/>
            <person name="Schackwitz W."/>
            <person name="Van de Peer Y."/>
            <person name="Piganeau G."/>
        </authorList>
    </citation>
    <scope>NUCLEOTIDE SEQUENCE [LARGE SCALE GENOMIC DNA]</scope>
    <source>
        <strain evidence="16">OTTH 0595 / CCAP 157/2 / RCC745</strain>
    </source>
</reference>
<comment type="caution">
    <text evidence="15">The sequence shown here is derived from an EMBL/GenBank/DDBJ whole genome shotgun (WGS) entry which is preliminary data.</text>
</comment>
<keyword evidence="11" id="KW-0539">Nucleus</keyword>
<dbReference type="GO" id="GO:0106140">
    <property type="term" value="F:P-TEFb complex binding"/>
    <property type="evidence" value="ECO:0007669"/>
    <property type="project" value="TreeGrafter"/>
</dbReference>
<dbReference type="Pfam" id="PF13621">
    <property type="entry name" value="Cupin_8"/>
    <property type="match status" value="1"/>
</dbReference>
<evidence type="ECO:0000256" key="2">
    <source>
        <dbReference type="ARBA" id="ARBA00004123"/>
    </source>
</evidence>
<comment type="similarity">
    <text evidence="3">Belongs to the JARID1 histone demethylase family.</text>
</comment>
<dbReference type="EMBL" id="CAID01000018">
    <property type="protein sequence ID" value="CEG00777.1"/>
    <property type="molecule type" value="Genomic_DNA"/>
</dbReference>
<evidence type="ECO:0000256" key="5">
    <source>
        <dbReference type="ARBA" id="ARBA00022853"/>
    </source>
</evidence>
<feature type="compositionally biased region" description="Basic and acidic residues" evidence="13">
    <location>
        <begin position="403"/>
        <end position="412"/>
    </location>
</feature>
<keyword evidence="9" id="KW-0805">Transcription regulation</keyword>
<dbReference type="InterPro" id="IPR003347">
    <property type="entry name" value="JmjC_dom"/>
</dbReference>
<keyword evidence="8" id="KW-0408">Iron</keyword>
<comment type="similarity">
    <text evidence="12">Belongs to the JMJD6 family.</text>
</comment>
<evidence type="ECO:0000256" key="7">
    <source>
        <dbReference type="ARBA" id="ARBA00023002"/>
    </source>
</evidence>
<keyword evidence="4" id="KW-0479">Metal-binding</keyword>
<dbReference type="GO" id="GO:0046872">
    <property type="term" value="F:metal ion binding"/>
    <property type="evidence" value="ECO:0007669"/>
    <property type="project" value="UniProtKB-KW"/>
</dbReference>
<evidence type="ECO:0000256" key="3">
    <source>
        <dbReference type="ARBA" id="ARBA00006801"/>
    </source>
</evidence>
<dbReference type="OrthoDB" id="424465at2759"/>
<evidence type="ECO:0000313" key="16">
    <source>
        <dbReference type="Proteomes" id="UP000009170"/>
    </source>
</evidence>
<dbReference type="KEGG" id="ota:OT_ostta18g01660"/>
<evidence type="ECO:0000256" key="11">
    <source>
        <dbReference type="ARBA" id="ARBA00023242"/>
    </source>
</evidence>
<feature type="compositionally biased region" description="Low complexity" evidence="13">
    <location>
        <begin position="378"/>
        <end position="394"/>
    </location>
</feature>
<dbReference type="RefSeq" id="XP_022840576.1">
    <property type="nucleotide sequence ID" value="XM_022983487.1"/>
</dbReference>
<dbReference type="PANTHER" id="PTHR12480">
    <property type="entry name" value="ARGININE DEMETHYLASE AND LYSYL-HYDROXYLASE JMJD"/>
    <property type="match status" value="1"/>
</dbReference>
<dbReference type="PANTHER" id="PTHR12480:SF32">
    <property type="entry name" value="BIFUNCTIONAL ARGININE DEMETHYLASE AND LYSYL-HYDROXYLASE JMJD6"/>
    <property type="match status" value="1"/>
</dbReference>
<dbReference type="GO" id="GO:0005737">
    <property type="term" value="C:cytoplasm"/>
    <property type="evidence" value="ECO:0007669"/>
    <property type="project" value="TreeGrafter"/>
</dbReference>
<evidence type="ECO:0000256" key="9">
    <source>
        <dbReference type="ARBA" id="ARBA00023015"/>
    </source>
</evidence>
<evidence type="ECO:0000256" key="10">
    <source>
        <dbReference type="ARBA" id="ARBA00023163"/>
    </source>
</evidence>
<dbReference type="InParanoid" id="A0A096PA26"/>
<evidence type="ECO:0000256" key="6">
    <source>
        <dbReference type="ARBA" id="ARBA00022964"/>
    </source>
</evidence>
<accession>A0A096PA26</accession>
<dbReference type="SUPFAM" id="SSF51197">
    <property type="entry name" value="Clavaminate synthase-like"/>
    <property type="match status" value="1"/>
</dbReference>
<evidence type="ECO:0000259" key="14">
    <source>
        <dbReference type="PROSITE" id="PS51184"/>
    </source>
</evidence>
<comment type="subcellular location">
    <subcellularLocation>
        <location evidence="2">Nucleus</location>
    </subcellularLocation>
</comment>
<proteinExistence type="inferred from homology"/>
<dbReference type="InterPro" id="IPR050910">
    <property type="entry name" value="JMJD6_ArgDemeth/LysHydrox"/>
</dbReference>
<organism evidence="15 16">
    <name type="scientific">Ostreococcus tauri</name>
    <name type="common">Marine green alga</name>
    <dbReference type="NCBI Taxonomy" id="70448"/>
    <lineage>
        <taxon>Eukaryota</taxon>
        <taxon>Viridiplantae</taxon>
        <taxon>Chlorophyta</taxon>
        <taxon>Mamiellophyceae</taxon>
        <taxon>Mamiellales</taxon>
        <taxon>Bathycoccaceae</taxon>
        <taxon>Ostreococcus</taxon>
    </lineage>
</organism>
<dbReference type="InterPro" id="IPR041667">
    <property type="entry name" value="Cupin_8"/>
</dbReference>
<gene>
    <name evidence="15" type="ORF">OT_ostta18g01660</name>
</gene>
<feature type="region of interest" description="Disordered" evidence="13">
    <location>
        <begin position="365"/>
        <end position="426"/>
    </location>
</feature>
<keyword evidence="7" id="KW-0560">Oxidoreductase</keyword>
<feature type="domain" description="JmjC" evidence="14">
    <location>
        <begin position="183"/>
        <end position="347"/>
    </location>
</feature>
<reference evidence="16" key="1">
    <citation type="journal article" date="2006" name="Proc. Natl. Acad. Sci. U.S.A.">
        <title>Genome analysis of the smallest free-living eukaryote Ostreococcus tauri unveils many unique features.</title>
        <authorList>
            <person name="Derelle E."/>
            <person name="Ferraz C."/>
            <person name="Rombauts S."/>
            <person name="Rouze P."/>
            <person name="Worden A.Z."/>
            <person name="Robbens S."/>
            <person name="Partensky F."/>
            <person name="Degroeve S."/>
            <person name="Echeynie S."/>
            <person name="Cooke R."/>
            <person name="Saeys Y."/>
            <person name="Wuyts J."/>
            <person name="Jabbari K."/>
            <person name="Bowler C."/>
            <person name="Panaud O."/>
            <person name="Piegu B."/>
            <person name="Ball S.G."/>
            <person name="Ral J.-P."/>
            <person name="Bouget F.-Y."/>
            <person name="Piganeau G."/>
            <person name="De Baets B."/>
            <person name="Picard A."/>
            <person name="Delseny M."/>
            <person name="Demaille J."/>
            <person name="Van de Peer Y."/>
            <person name="Moreau H."/>
        </authorList>
    </citation>
    <scope>NUCLEOTIDE SEQUENCE [LARGE SCALE GENOMIC DNA]</scope>
    <source>
        <strain evidence="16">OTTH 0595 / CCAP 157/2 / RCC745</strain>
    </source>
</reference>
<dbReference type="PROSITE" id="PS51184">
    <property type="entry name" value="JMJC"/>
    <property type="match status" value="1"/>
</dbReference>
<evidence type="ECO:0000256" key="1">
    <source>
        <dbReference type="ARBA" id="ARBA00001954"/>
    </source>
</evidence>
<evidence type="ECO:0000256" key="4">
    <source>
        <dbReference type="ARBA" id="ARBA00022723"/>
    </source>
</evidence>
<keyword evidence="6" id="KW-0223">Dioxygenase</keyword>
<feature type="compositionally biased region" description="Low complexity" evidence="13">
    <location>
        <begin position="13"/>
        <end position="31"/>
    </location>
</feature>
<feature type="region of interest" description="Disordered" evidence="13">
    <location>
        <begin position="1"/>
        <end position="45"/>
    </location>
</feature>
<keyword evidence="5" id="KW-0156">Chromatin regulator</keyword>